<evidence type="ECO:0000256" key="1">
    <source>
        <dbReference type="PROSITE-ProRule" id="PRU00169"/>
    </source>
</evidence>
<keyword evidence="1" id="KW-0597">Phosphoprotein</keyword>
<evidence type="ECO:0000259" key="2">
    <source>
        <dbReference type="PROSITE" id="PS50110"/>
    </source>
</evidence>
<dbReference type="InterPro" id="IPR007492">
    <property type="entry name" value="LytTR_DNA-bd_dom"/>
</dbReference>
<proteinExistence type="predicted"/>
<dbReference type="SMART" id="SM00448">
    <property type="entry name" value="REC"/>
    <property type="match status" value="1"/>
</dbReference>
<dbReference type="AlphaFoldDB" id="A0A841EGA5"/>
<dbReference type="PROSITE" id="PS50110">
    <property type="entry name" value="RESPONSE_REGULATORY"/>
    <property type="match status" value="1"/>
</dbReference>
<dbReference type="Proteomes" id="UP000524404">
    <property type="component" value="Unassembled WGS sequence"/>
</dbReference>
<dbReference type="Pfam" id="PF00072">
    <property type="entry name" value="Response_reg"/>
    <property type="match status" value="1"/>
</dbReference>
<protein>
    <submittedName>
        <fullName evidence="4">Two-component system LytT family response regulator</fullName>
    </submittedName>
</protein>
<dbReference type="InterPro" id="IPR011006">
    <property type="entry name" value="CheY-like_superfamily"/>
</dbReference>
<sequence length="268" mass="31462">MANRKPYSPRAVDRQYQDLSNVKPMSKKIKTILVDDERLARQELKYLLQDYPDIQIIDEAENVDDAIEKIHRLQPDLIFLDIEMPEKNGFDLLDELEFIPKIVFVTAYNQYAIQAFESEAMDYLLKPMKAERLSRTIEKIRAEIQQTRISEAVSEGRLPPDKRIFLKDGDKCYFVRLTEIYMIESVGNYCRFHFGSNRPMIHRSLNKIQERLDPNTFFRANRQQIINTEYIAEIDSYYKGGMKVVLNNGIELEISTRNSVAFKDMMGI</sequence>
<dbReference type="SUPFAM" id="SSF52172">
    <property type="entry name" value="CheY-like"/>
    <property type="match status" value="1"/>
</dbReference>
<keyword evidence="5" id="KW-1185">Reference proteome</keyword>
<dbReference type="GO" id="GO:0000156">
    <property type="term" value="F:phosphorelay response regulator activity"/>
    <property type="evidence" value="ECO:0007669"/>
    <property type="project" value="InterPro"/>
</dbReference>
<comment type="caution">
    <text evidence="4">The sequence shown here is derived from an EMBL/GenBank/DDBJ whole genome shotgun (WGS) entry which is preliminary data.</text>
</comment>
<evidence type="ECO:0000313" key="4">
    <source>
        <dbReference type="EMBL" id="MBB6002026.1"/>
    </source>
</evidence>
<name>A0A841EGA5_9BACT</name>
<dbReference type="PANTHER" id="PTHR37299:SF1">
    <property type="entry name" value="STAGE 0 SPORULATION PROTEIN A HOMOLOG"/>
    <property type="match status" value="1"/>
</dbReference>
<dbReference type="Pfam" id="PF04397">
    <property type="entry name" value="LytTR"/>
    <property type="match status" value="1"/>
</dbReference>
<dbReference type="PANTHER" id="PTHR37299">
    <property type="entry name" value="TRANSCRIPTIONAL REGULATOR-RELATED"/>
    <property type="match status" value="1"/>
</dbReference>
<evidence type="ECO:0000313" key="5">
    <source>
        <dbReference type="Proteomes" id="UP000524404"/>
    </source>
</evidence>
<evidence type="ECO:0000259" key="3">
    <source>
        <dbReference type="PROSITE" id="PS50930"/>
    </source>
</evidence>
<dbReference type="EMBL" id="JACHKT010000003">
    <property type="protein sequence ID" value="MBB6002026.1"/>
    <property type="molecule type" value="Genomic_DNA"/>
</dbReference>
<dbReference type="SMART" id="SM00850">
    <property type="entry name" value="LytTR"/>
    <property type="match status" value="1"/>
</dbReference>
<organism evidence="4 5">
    <name type="scientific">Arcicella rosea</name>
    <dbReference type="NCBI Taxonomy" id="502909"/>
    <lineage>
        <taxon>Bacteria</taxon>
        <taxon>Pseudomonadati</taxon>
        <taxon>Bacteroidota</taxon>
        <taxon>Cytophagia</taxon>
        <taxon>Cytophagales</taxon>
        <taxon>Flectobacillaceae</taxon>
        <taxon>Arcicella</taxon>
    </lineage>
</organism>
<dbReference type="GO" id="GO:0003677">
    <property type="term" value="F:DNA binding"/>
    <property type="evidence" value="ECO:0007669"/>
    <property type="project" value="InterPro"/>
</dbReference>
<dbReference type="CDD" id="cd17532">
    <property type="entry name" value="REC_LytTR_AlgR-like"/>
    <property type="match status" value="1"/>
</dbReference>
<dbReference type="Gene3D" id="2.40.50.1020">
    <property type="entry name" value="LytTr DNA-binding domain"/>
    <property type="match status" value="1"/>
</dbReference>
<reference evidence="4 5" key="1">
    <citation type="submission" date="2020-08" db="EMBL/GenBank/DDBJ databases">
        <title>Functional genomics of gut bacteria from endangered species of beetles.</title>
        <authorList>
            <person name="Carlos-Shanley C."/>
        </authorList>
    </citation>
    <scope>NUCLEOTIDE SEQUENCE [LARGE SCALE GENOMIC DNA]</scope>
    <source>
        <strain evidence="4 5">S00070</strain>
    </source>
</reference>
<dbReference type="PROSITE" id="PS50930">
    <property type="entry name" value="HTH_LYTTR"/>
    <property type="match status" value="1"/>
</dbReference>
<feature type="modified residue" description="4-aspartylphosphate" evidence="1">
    <location>
        <position position="81"/>
    </location>
</feature>
<feature type="domain" description="HTH LytTR-type" evidence="3">
    <location>
        <begin position="164"/>
        <end position="268"/>
    </location>
</feature>
<dbReference type="InterPro" id="IPR046947">
    <property type="entry name" value="LytR-like"/>
</dbReference>
<dbReference type="InterPro" id="IPR001789">
    <property type="entry name" value="Sig_transdc_resp-reg_receiver"/>
</dbReference>
<feature type="domain" description="Response regulatory" evidence="2">
    <location>
        <begin position="30"/>
        <end position="141"/>
    </location>
</feature>
<dbReference type="Gene3D" id="3.40.50.2300">
    <property type="match status" value="1"/>
</dbReference>
<accession>A0A841EGA5</accession>
<gene>
    <name evidence="4" type="ORF">HNP25_000675</name>
</gene>